<dbReference type="InterPro" id="IPR015683">
    <property type="entry name" value="Ionotropic_Glu_rcpt"/>
</dbReference>
<dbReference type="InterPro" id="IPR001320">
    <property type="entry name" value="Iontro_rcpt_C"/>
</dbReference>
<dbReference type="Gene3D" id="1.10.287.70">
    <property type="match status" value="1"/>
</dbReference>
<accession>A0A5N5MZW5</accession>
<name>A0A5N5MZW5_9ROSI</name>
<feature type="domain" description="Ionotropic glutamate receptor C-terminal" evidence="13">
    <location>
        <begin position="1"/>
        <end position="216"/>
    </location>
</feature>
<evidence type="ECO:0000256" key="9">
    <source>
        <dbReference type="ARBA" id="ARBA00023286"/>
    </source>
</evidence>
<keyword evidence="2" id="KW-0813">Transport</keyword>
<dbReference type="Pfam" id="PF00497">
    <property type="entry name" value="SBP_bac_3"/>
    <property type="match status" value="1"/>
</dbReference>
<comment type="subcellular location">
    <subcellularLocation>
        <location evidence="1">Membrane</location>
        <topology evidence="1">Multi-pass membrane protein</topology>
    </subcellularLocation>
</comment>
<dbReference type="AlphaFoldDB" id="A0A5N5MZW5"/>
<evidence type="ECO:0000256" key="7">
    <source>
        <dbReference type="ARBA" id="ARBA00023170"/>
    </source>
</evidence>
<comment type="caution">
    <text evidence="14">The sequence shown here is derived from an EMBL/GenBank/DDBJ whole genome shotgun (WGS) entry which is preliminary data.</text>
</comment>
<evidence type="ECO:0000256" key="3">
    <source>
        <dbReference type="ARBA" id="ARBA00022692"/>
    </source>
</evidence>
<keyword evidence="15" id="KW-1185">Reference proteome</keyword>
<proteinExistence type="predicted"/>
<dbReference type="FunFam" id="3.40.190.10:FF:000039">
    <property type="entry name" value="Glutamate receptor"/>
    <property type="match status" value="1"/>
</dbReference>
<dbReference type="GO" id="GO:0016020">
    <property type="term" value="C:membrane"/>
    <property type="evidence" value="ECO:0007669"/>
    <property type="project" value="UniProtKB-SubCell"/>
</dbReference>
<dbReference type="InterPro" id="IPR001638">
    <property type="entry name" value="Solute-binding_3/MltF_N"/>
</dbReference>
<evidence type="ECO:0000313" key="15">
    <source>
        <dbReference type="Proteomes" id="UP000326939"/>
    </source>
</evidence>
<keyword evidence="3 12" id="KW-0812">Transmembrane</keyword>
<gene>
    <name evidence="14" type="ORF">DKX38_005622</name>
</gene>
<feature type="compositionally biased region" description="Low complexity" evidence="11">
    <location>
        <begin position="279"/>
        <end position="295"/>
    </location>
</feature>
<dbReference type="GO" id="GO:0015276">
    <property type="term" value="F:ligand-gated monoatomic ion channel activity"/>
    <property type="evidence" value="ECO:0007669"/>
    <property type="project" value="InterPro"/>
</dbReference>
<keyword evidence="8" id="KW-0325">Glycoprotein</keyword>
<evidence type="ECO:0000256" key="11">
    <source>
        <dbReference type="SAM" id="MobiDB-lite"/>
    </source>
</evidence>
<keyword evidence="6 12" id="KW-0472">Membrane</keyword>
<evidence type="ECO:0000259" key="13">
    <source>
        <dbReference type="SMART" id="SM00079"/>
    </source>
</evidence>
<evidence type="ECO:0000256" key="12">
    <source>
        <dbReference type="SAM" id="Phobius"/>
    </source>
</evidence>
<evidence type="ECO:0000256" key="1">
    <source>
        <dbReference type="ARBA" id="ARBA00004141"/>
    </source>
</evidence>
<dbReference type="Gene3D" id="3.40.190.10">
    <property type="entry name" value="Periplasmic binding protein-like II"/>
    <property type="match status" value="2"/>
</dbReference>
<evidence type="ECO:0000313" key="14">
    <source>
        <dbReference type="EMBL" id="KAB5560665.1"/>
    </source>
</evidence>
<keyword evidence="7" id="KW-0675">Receptor</keyword>
<keyword evidence="10" id="KW-0407">Ion channel</keyword>
<evidence type="ECO:0000256" key="4">
    <source>
        <dbReference type="ARBA" id="ARBA00022989"/>
    </source>
</evidence>
<evidence type="ECO:0000256" key="2">
    <source>
        <dbReference type="ARBA" id="ARBA00022448"/>
    </source>
</evidence>
<dbReference type="Proteomes" id="UP000326939">
    <property type="component" value="Chromosome 4"/>
</dbReference>
<dbReference type="SUPFAM" id="SSF53850">
    <property type="entry name" value="Periplasmic binding protein-like II"/>
    <property type="match status" value="1"/>
</dbReference>
<feature type="region of interest" description="Disordered" evidence="11">
    <location>
        <begin position="263"/>
        <end position="315"/>
    </location>
</feature>
<keyword evidence="5" id="KW-0406">Ion transport</keyword>
<feature type="transmembrane region" description="Helical" evidence="12">
    <location>
        <begin position="55"/>
        <end position="73"/>
    </location>
</feature>
<organism evidence="14 15">
    <name type="scientific">Salix brachista</name>
    <dbReference type="NCBI Taxonomy" id="2182728"/>
    <lineage>
        <taxon>Eukaryota</taxon>
        <taxon>Viridiplantae</taxon>
        <taxon>Streptophyta</taxon>
        <taxon>Embryophyta</taxon>
        <taxon>Tracheophyta</taxon>
        <taxon>Spermatophyta</taxon>
        <taxon>Magnoliopsida</taxon>
        <taxon>eudicotyledons</taxon>
        <taxon>Gunneridae</taxon>
        <taxon>Pentapetalae</taxon>
        <taxon>rosids</taxon>
        <taxon>fabids</taxon>
        <taxon>Malpighiales</taxon>
        <taxon>Salicaceae</taxon>
        <taxon>Saliceae</taxon>
        <taxon>Salix</taxon>
    </lineage>
</organism>
<evidence type="ECO:0000256" key="8">
    <source>
        <dbReference type="ARBA" id="ARBA00023180"/>
    </source>
</evidence>
<evidence type="ECO:0000256" key="10">
    <source>
        <dbReference type="ARBA" id="ARBA00023303"/>
    </source>
</evidence>
<keyword evidence="9" id="KW-1071">Ligand-gated ion channel</keyword>
<dbReference type="PANTHER" id="PTHR18966">
    <property type="entry name" value="IONOTROPIC GLUTAMATE RECEPTOR"/>
    <property type="match status" value="1"/>
</dbReference>
<protein>
    <recommendedName>
        <fullName evidence="13">Ionotropic glutamate receptor C-terminal domain-containing protein</fullName>
    </recommendedName>
</protein>
<reference evidence="15" key="1">
    <citation type="journal article" date="2019" name="Gigascience">
        <title>De novo genome assembly of the endangered Acer yangbiense, a plant species with extremely small populations endemic to Yunnan Province, China.</title>
        <authorList>
            <person name="Yang J."/>
            <person name="Wariss H.M."/>
            <person name="Tao L."/>
            <person name="Zhang R."/>
            <person name="Yun Q."/>
            <person name="Hollingsworth P."/>
            <person name="Dao Z."/>
            <person name="Luo G."/>
            <person name="Guo H."/>
            <person name="Ma Y."/>
            <person name="Sun W."/>
        </authorList>
    </citation>
    <scope>NUCLEOTIDE SEQUENCE [LARGE SCALE GENOMIC DNA]</scope>
    <source>
        <strain evidence="15">cv. br00</strain>
    </source>
</reference>
<evidence type="ECO:0000256" key="6">
    <source>
        <dbReference type="ARBA" id="ARBA00023136"/>
    </source>
</evidence>
<dbReference type="SMART" id="SM00079">
    <property type="entry name" value="PBPe"/>
    <property type="match status" value="1"/>
</dbReference>
<sequence>MKTFDAIVGDITILANRSDKVEFTQPYAESGLSMIVPETSKESAWMFMKPFTKGMWLATGAILIYTMFIVWFLEHHTNPEFKGPWKNQMGTALWFTFSSLYFAHIGCDGDSFVRNYLQTVLGFKPENIKNVDNEYNYEGEFERASIAAAFLELPYEKVFIGQHCKRYSATTPTYRFGGLGFVFPKGSPLTADVSKAILKLSENGELKKLEEKWFAPSQNCLSNATDNDRAESLSLQNFWGIYIITVTLARYIYHGETVIPGGSPISAPSPDVYERNSSGRESTSPEETPENPQSSAPIEMEAVNIPDFDTRENRN</sequence>
<keyword evidence="4 12" id="KW-1133">Transmembrane helix</keyword>
<evidence type="ECO:0000256" key="5">
    <source>
        <dbReference type="ARBA" id="ARBA00023065"/>
    </source>
</evidence>
<dbReference type="EMBL" id="VDCV01000004">
    <property type="protein sequence ID" value="KAB5560665.1"/>
    <property type="molecule type" value="Genomic_DNA"/>
</dbReference>